<dbReference type="KEGG" id="nja:NSJP_2259"/>
<evidence type="ECO:0000256" key="4">
    <source>
        <dbReference type="SAM" id="Phobius"/>
    </source>
</evidence>
<name>A0A1W1I663_9BACT</name>
<dbReference type="AlphaFoldDB" id="A0A1W1I663"/>
<evidence type="ECO:0000313" key="6">
    <source>
        <dbReference type="EMBL" id="SLM48431.1"/>
    </source>
</evidence>
<evidence type="ECO:0000259" key="5">
    <source>
        <dbReference type="PROSITE" id="PS50850"/>
    </source>
</evidence>
<keyword evidence="3 4" id="KW-0472">Membrane</keyword>
<dbReference type="PANTHER" id="PTHR23526:SF2">
    <property type="entry name" value="MAJOR FACILITATOR SUPERFAMILY (MFS) PROFILE DOMAIN-CONTAINING PROTEIN"/>
    <property type="match status" value="1"/>
</dbReference>
<feature type="transmembrane region" description="Helical" evidence="4">
    <location>
        <begin position="270"/>
        <end position="290"/>
    </location>
</feature>
<dbReference type="InterPro" id="IPR011701">
    <property type="entry name" value="MFS"/>
</dbReference>
<feature type="transmembrane region" description="Helical" evidence="4">
    <location>
        <begin position="334"/>
        <end position="356"/>
    </location>
</feature>
<evidence type="ECO:0000256" key="3">
    <source>
        <dbReference type="ARBA" id="ARBA00023136"/>
    </source>
</evidence>
<feature type="transmembrane region" description="Helical" evidence="4">
    <location>
        <begin position="20"/>
        <end position="42"/>
    </location>
</feature>
<dbReference type="InterPro" id="IPR052528">
    <property type="entry name" value="Sugar_transport-like"/>
</dbReference>
<organism evidence="6 7">
    <name type="scientific">Nitrospira japonica</name>
    <dbReference type="NCBI Taxonomy" id="1325564"/>
    <lineage>
        <taxon>Bacteria</taxon>
        <taxon>Pseudomonadati</taxon>
        <taxon>Nitrospirota</taxon>
        <taxon>Nitrospiria</taxon>
        <taxon>Nitrospirales</taxon>
        <taxon>Nitrospiraceae</taxon>
        <taxon>Nitrospira</taxon>
    </lineage>
</organism>
<dbReference type="RefSeq" id="WP_080886813.1">
    <property type="nucleotide sequence ID" value="NZ_LT828648.1"/>
</dbReference>
<evidence type="ECO:0000256" key="1">
    <source>
        <dbReference type="ARBA" id="ARBA00022692"/>
    </source>
</evidence>
<dbReference type="EMBL" id="LT828648">
    <property type="protein sequence ID" value="SLM48431.1"/>
    <property type="molecule type" value="Genomic_DNA"/>
</dbReference>
<feature type="transmembrane region" description="Helical" evidence="4">
    <location>
        <begin position="132"/>
        <end position="153"/>
    </location>
</feature>
<evidence type="ECO:0000256" key="2">
    <source>
        <dbReference type="ARBA" id="ARBA00022989"/>
    </source>
</evidence>
<dbReference type="Pfam" id="PF07690">
    <property type="entry name" value="MFS_1"/>
    <property type="match status" value="1"/>
</dbReference>
<accession>A0A1W1I663</accession>
<dbReference type="Gene3D" id="1.20.1250.20">
    <property type="entry name" value="MFS general substrate transporter like domains"/>
    <property type="match status" value="2"/>
</dbReference>
<feature type="transmembrane region" description="Helical" evidence="4">
    <location>
        <begin position="159"/>
        <end position="180"/>
    </location>
</feature>
<feature type="transmembrane region" description="Helical" evidence="4">
    <location>
        <begin position="240"/>
        <end position="258"/>
    </location>
</feature>
<dbReference type="Proteomes" id="UP000192042">
    <property type="component" value="Chromosome I"/>
</dbReference>
<reference evidence="6 7" key="1">
    <citation type="submission" date="2017-03" db="EMBL/GenBank/DDBJ databases">
        <authorList>
            <person name="Afonso C.L."/>
            <person name="Miller P.J."/>
            <person name="Scott M.A."/>
            <person name="Spackman E."/>
            <person name="Goraichik I."/>
            <person name="Dimitrov K.M."/>
            <person name="Suarez D.L."/>
            <person name="Swayne D.E."/>
        </authorList>
    </citation>
    <scope>NUCLEOTIDE SEQUENCE [LARGE SCALE GENOMIC DNA]</scope>
    <source>
        <strain evidence="6">Genome sequencing of Nitrospira japonica strain NJ11</strain>
    </source>
</reference>
<dbReference type="PROSITE" id="PS50850">
    <property type="entry name" value="MFS"/>
    <property type="match status" value="1"/>
</dbReference>
<feature type="transmembrane region" description="Helical" evidence="4">
    <location>
        <begin position="368"/>
        <end position="388"/>
    </location>
</feature>
<gene>
    <name evidence="6" type="ORF">NSJP_2259</name>
</gene>
<dbReference type="PANTHER" id="PTHR23526">
    <property type="entry name" value="INTEGRAL MEMBRANE TRANSPORT PROTEIN-RELATED"/>
    <property type="match status" value="1"/>
</dbReference>
<dbReference type="GO" id="GO:0022857">
    <property type="term" value="F:transmembrane transporter activity"/>
    <property type="evidence" value="ECO:0007669"/>
    <property type="project" value="InterPro"/>
</dbReference>
<sequence length="436" mass="47911">MLDGASQAVTQGSGEHFLSAFALLLHAGPFQLGILSALPQLIGTTAQLASVKLLRCFPDRKSLVRLGTVGQALSWIPILLLPLAFPAWGPWLLIMGAAIYFACNHFTAPTWTSFIADHLDQHERGAYFARRASIVAAVSFGALCAAGGLLSLWPRHTAWIGFVLIFLAAGTARLFSAAALRPVPDLPHREPRSGHEGFRVFLRNSSRSFRRFLLFSSLMHLAVLIAGPYFVLYMLRDLHFSYLTYGAWLAAGVLGQLLTLQGWGRFADRFGNKALLSITGFIVPILPMFYMVTTNAIFIMGVNFFSGMIWAGLALGLQNYVFDAVPEEDRATAVAVYSTLNAVGWCCGALMGSWLIAALPSRFEWAGWSWGSSLPVVFFVSGVLRLLISVGLMRQFHEPRAVEQAPLSRLLLELPLLTPVRHIQQWIASPLLRLGR</sequence>
<proteinExistence type="predicted"/>
<keyword evidence="7" id="KW-1185">Reference proteome</keyword>
<dbReference type="InterPro" id="IPR036259">
    <property type="entry name" value="MFS_trans_sf"/>
</dbReference>
<feature type="transmembrane region" description="Helical" evidence="4">
    <location>
        <begin position="296"/>
        <end position="322"/>
    </location>
</feature>
<feature type="domain" description="Major facilitator superfamily (MFS) profile" evidence="5">
    <location>
        <begin position="206"/>
        <end position="436"/>
    </location>
</feature>
<feature type="transmembrane region" description="Helical" evidence="4">
    <location>
        <begin position="91"/>
        <end position="111"/>
    </location>
</feature>
<dbReference type="STRING" id="1325564.NSJP_2259"/>
<keyword evidence="1 4" id="KW-0812">Transmembrane</keyword>
<protein>
    <submittedName>
        <fullName evidence="6">Putative Transporter of MFS family, contains Lipocalin domain</fullName>
    </submittedName>
</protein>
<dbReference type="InterPro" id="IPR020846">
    <property type="entry name" value="MFS_dom"/>
</dbReference>
<dbReference type="SUPFAM" id="SSF103473">
    <property type="entry name" value="MFS general substrate transporter"/>
    <property type="match status" value="1"/>
</dbReference>
<keyword evidence="2 4" id="KW-1133">Transmembrane helix</keyword>
<feature type="transmembrane region" description="Helical" evidence="4">
    <location>
        <begin position="63"/>
        <end position="85"/>
    </location>
</feature>
<evidence type="ECO:0000313" key="7">
    <source>
        <dbReference type="Proteomes" id="UP000192042"/>
    </source>
</evidence>
<feature type="transmembrane region" description="Helical" evidence="4">
    <location>
        <begin position="212"/>
        <end position="234"/>
    </location>
</feature>